<name>A0A009HN41_ACIB9</name>
<feature type="transmembrane region" description="Helical" evidence="6">
    <location>
        <begin position="152"/>
        <end position="177"/>
    </location>
</feature>
<dbReference type="AlphaFoldDB" id="A0A009HN41"/>
<evidence type="ECO:0000313" key="7">
    <source>
        <dbReference type="EMBL" id="EXB05542.1"/>
    </source>
</evidence>
<evidence type="ECO:0000256" key="4">
    <source>
        <dbReference type="ARBA" id="ARBA00022989"/>
    </source>
</evidence>
<dbReference type="PANTHER" id="PTHR30618:SF6">
    <property type="entry name" value="NCS1 FAMILY NUCLEOBASE:CATION SYMPORTER-1"/>
    <property type="match status" value="1"/>
</dbReference>
<evidence type="ECO:0000313" key="8">
    <source>
        <dbReference type="Proteomes" id="UP000020595"/>
    </source>
</evidence>
<accession>A0A009HN41</accession>
<dbReference type="GO" id="GO:0005886">
    <property type="term" value="C:plasma membrane"/>
    <property type="evidence" value="ECO:0007669"/>
    <property type="project" value="TreeGrafter"/>
</dbReference>
<protein>
    <submittedName>
        <fullName evidence="7">Permease for cytosine/purine, uracil, thiamine, allantoin family protein</fullName>
    </submittedName>
</protein>
<dbReference type="GO" id="GO:0015205">
    <property type="term" value="F:nucleobase transmembrane transporter activity"/>
    <property type="evidence" value="ECO:0007669"/>
    <property type="project" value="TreeGrafter"/>
</dbReference>
<evidence type="ECO:0000256" key="2">
    <source>
        <dbReference type="ARBA" id="ARBA00008974"/>
    </source>
</evidence>
<proteinExistence type="inferred from homology"/>
<gene>
    <name evidence="7" type="ORF">J512_2091</name>
</gene>
<comment type="caution">
    <text evidence="7">The sequence shown here is derived from an EMBL/GenBank/DDBJ whole genome shotgun (WGS) entry which is preliminary data.</text>
</comment>
<evidence type="ECO:0000256" key="3">
    <source>
        <dbReference type="ARBA" id="ARBA00022692"/>
    </source>
</evidence>
<dbReference type="PANTHER" id="PTHR30618">
    <property type="entry name" value="NCS1 FAMILY PURINE/PYRIMIDINE TRANSPORTER"/>
    <property type="match status" value="1"/>
</dbReference>
<dbReference type="EMBL" id="JEWH01000024">
    <property type="protein sequence ID" value="EXB05542.1"/>
    <property type="molecule type" value="Genomic_DNA"/>
</dbReference>
<reference evidence="7 8" key="1">
    <citation type="submission" date="2014-02" db="EMBL/GenBank/DDBJ databases">
        <title>Comparative genomics and transcriptomics to identify genetic mechanisms underlying the emergence of carbapenem resistant Acinetobacter baumannii (CRAb).</title>
        <authorList>
            <person name="Harris A.D."/>
            <person name="Johnson K.J."/>
            <person name="George J."/>
            <person name="Shefchek K."/>
            <person name="Daugherty S.C."/>
            <person name="Parankush S."/>
            <person name="Sadzewicz L."/>
            <person name="Tallon L."/>
            <person name="Sengamalay N."/>
            <person name="Hazen T.H."/>
            <person name="Rasko D.A."/>
        </authorList>
    </citation>
    <scope>NUCLEOTIDE SEQUENCE [LARGE SCALE GENOMIC DNA]</scope>
    <source>
        <strain evidence="7 8">1295743</strain>
    </source>
</reference>
<feature type="transmembrane region" description="Helical" evidence="6">
    <location>
        <begin position="227"/>
        <end position="245"/>
    </location>
</feature>
<feature type="transmembrane region" description="Helical" evidence="6">
    <location>
        <begin position="118"/>
        <end position="140"/>
    </location>
</feature>
<dbReference type="InterPro" id="IPR001248">
    <property type="entry name" value="Pur-cyt_permease"/>
</dbReference>
<feature type="transmembrane region" description="Helical" evidence="6">
    <location>
        <begin position="34"/>
        <end position="56"/>
    </location>
</feature>
<keyword evidence="5 6" id="KW-0472">Membrane</keyword>
<keyword evidence="3 6" id="KW-0812">Transmembrane</keyword>
<feature type="transmembrane region" description="Helical" evidence="6">
    <location>
        <begin position="62"/>
        <end position="83"/>
    </location>
</feature>
<dbReference type="Gene3D" id="1.10.4160.10">
    <property type="entry name" value="Hydantoin permease"/>
    <property type="match status" value="1"/>
</dbReference>
<evidence type="ECO:0000256" key="6">
    <source>
        <dbReference type="SAM" id="Phobius"/>
    </source>
</evidence>
<dbReference type="InterPro" id="IPR045225">
    <property type="entry name" value="Uracil/uridine/allantoin_perm"/>
</dbReference>
<comment type="similarity">
    <text evidence="2">Belongs to the purine-cytosine permease (2.A.39) family.</text>
</comment>
<dbReference type="PATRIC" id="fig|1310613.3.peg.2006"/>
<evidence type="ECO:0000256" key="5">
    <source>
        <dbReference type="ARBA" id="ARBA00023136"/>
    </source>
</evidence>
<keyword evidence="4 6" id="KW-1133">Transmembrane helix</keyword>
<dbReference type="Proteomes" id="UP000020595">
    <property type="component" value="Unassembled WGS sequence"/>
</dbReference>
<feature type="transmembrane region" description="Helical" evidence="6">
    <location>
        <begin position="189"/>
        <end position="207"/>
    </location>
</feature>
<dbReference type="Pfam" id="PF02133">
    <property type="entry name" value="Transp_cyt_pur"/>
    <property type="match status" value="1"/>
</dbReference>
<comment type="subcellular location">
    <subcellularLocation>
        <location evidence="1">Membrane</location>
        <topology evidence="1">Multi-pass membrane protein</topology>
    </subcellularLocation>
</comment>
<sequence>MNNSEAIIKPSYDAKLTNQDLAPLKKQTWGAYNIFAFWMSDVHSVGGYVMAGSLFALGLNSWQVLLSLLIGIAIVQFFTNLIAKSSQQTGTPYPVICRATFGVLGANIPAVIRGLIAVAWYGIQTYLASSAFLLVILKFFPEWSVYADVSTYGFLGLSYLGWVGFMLLWLVQAIVFWSGMDSIRKFIDWAGPAVYIVMFAMAVWLIWKAGWQNIDLNLSGVQYDGFAVVPVMIGAIALVVSYFSGPMLNFGDFSRYGKSFNAIKMGNFLGLPIRVC</sequence>
<evidence type="ECO:0000256" key="1">
    <source>
        <dbReference type="ARBA" id="ARBA00004141"/>
    </source>
</evidence>
<organism evidence="7 8">
    <name type="scientific">Acinetobacter baumannii (strain 1295743)</name>
    <dbReference type="NCBI Taxonomy" id="1310613"/>
    <lineage>
        <taxon>Bacteria</taxon>
        <taxon>Pseudomonadati</taxon>
        <taxon>Pseudomonadota</taxon>
        <taxon>Gammaproteobacteria</taxon>
        <taxon>Moraxellales</taxon>
        <taxon>Moraxellaceae</taxon>
        <taxon>Acinetobacter</taxon>
        <taxon>Acinetobacter calcoaceticus/baumannii complex</taxon>
    </lineage>
</organism>